<feature type="transmembrane region" description="Helical" evidence="3">
    <location>
        <begin position="111"/>
        <end position="134"/>
    </location>
</feature>
<dbReference type="PANTHER" id="PTHR45138:SF9">
    <property type="entry name" value="DIGUANYLATE CYCLASE DGCM-RELATED"/>
    <property type="match status" value="1"/>
</dbReference>
<accession>A0A502DFA6</accession>
<evidence type="ECO:0000259" key="4">
    <source>
        <dbReference type="PROSITE" id="PS50887"/>
    </source>
</evidence>
<feature type="domain" description="GGDEF" evidence="4">
    <location>
        <begin position="244"/>
        <end position="379"/>
    </location>
</feature>
<dbReference type="InterPro" id="IPR043128">
    <property type="entry name" value="Rev_trsase/Diguanyl_cyclase"/>
</dbReference>
<dbReference type="PROSITE" id="PS50887">
    <property type="entry name" value="GGDEF"/>
    <property type="match status" value="1"/>
</dbReference>
<dbReference type="GO" id="GO:0052621">
    <property type="term" value="F:diguanylate cyclase activity"/>
    <property type="evidence" value="ECO:0007669"/>
    <property type="project" value="UniProtKB-EC"/>
</dbReference>
<dbReference type="InterPro" id="IPR050469">
    <property type="entry name" value="Diguanylate_Cyclase"/>
</dbReference>
<dbReference type="Gene3D" id="3.30.70.270">
    <property type="match status" value="1"/>
</dbReference>
<dbReference type="Proteomes" id="UP000319212">
    <property type="component" value="Unassembled WGS sequence"/>
</dbReference>
<name>A0A502DFA6_9BURK</name>
<feature type="transmembrane region" description="Helical" evidence="3">
    <location>
        <begin position="56"/>
        <end position="75"/>
    </location>
</feature>
<dbReference type="FunFam" id="3.30.70.270:FF:000001">
    <property type="entry name" value="Diguanylate cyclase domain protein"/>
    <property type="match status" value="1"/>
</dbReference>
<comment type="caution">
    <text evidence="5">The sequence shown here is derived from an EMBL/GenBank/DDBJ whole genome shotgun (WGS) entry which is preliminary data.</text>
</comment>
<dbReference type="GO" id="GO:1902201">
    <property type="term" value="P:negative regulation of bacterial-type flagellum-dependent cell motility"/>
    <property type="evidence" value="ECO:0007669"/>
    <property type="project" value="TreeGrafter"/>
</dbReference>
<evidence type="ECO:0000313" key="5">
    <source>
        <dbReference type="EMBL" id="TPG23704.1"/>
    </source>
</evidence>
<dbReference type="Pfam" id="PF00990">
    <property type="entry name" value="GGDEF"/>
    <property type="match status" value="1"/>
</dbReference>
<proteinExistence type="predicted"/>
<feature type="transmembrane region" description="Helical" evidence="3">
    <location>
        <begin position="87"/>
        <end position="105"/>
    </location>
</feature>
<evidence type="ECO:0000256" key="1">
    <source>
        <dbReference type="ARBA" id="ARBA00012528"/>
    </source>
</evidence>
<evidence type="ECO:0000256" key="3">
    <source>
        <dbReference type="SAM" id="Phobius"/>
    </source>
</evidence>
<comment type="catalytic activity">
    <reaction evidence="2">
        <text>2 GTP = 3',3'-c-di-GMP + 2 diphosphate</text>
        <dbReference type="Rhea" id="RHEA:24898"/>
        <dbReference type="ChEBI" id="CHEBI:33019"/>
        <dbReference type="ChEBI" id="CHEBI:37565"/>
        <dbReference type="ChEBI" id="CHEBI:58805"/>
        <dbReference type="EC" id="2.7.7.65"/>
    </reaction>
</comment>
<dbReference type="AlphaFoldDB" id="A0A502DFA6"/>
<evidence type="ECO:0000313" key="6">
    <source>
        <dbReference type="Proteomes" id="UP000319212"/>
    </source>
</evidence>
<dbReference type="PANTHER" id="PTHR45138">
    <property type="entry name" value="REGULATORY COMPONENTS OF SENSORY TRANSDUCTION SYSTEM"/>
    <property type="match status" value="1"/>
</dbReference>
<dbReference type="CDD" id="cd01949">
    <property type="entry name" value="GGDEF"/>
    <property type="match status" value="1"/>
</dbReference>
<keyword evidence="3" id="KW-1133">Transmembrane helix</keyword>
<dbReference type="InterPro" id="IPR000160">
    <property type="entry name" value="GGDEF_dom"/>
</dbReference>
<sequence length="379" mass="40985">MIVLAGIMGLLMAVVMFSMRRSYPKSIRGLREWTIAPITCCASTVLFALRGVLPDLITIVIANMVLLQGCVFYYAGSQLFLGHPRDTRWWSVSIVAVGIVLFWFSAIQPNYAVRLAVFTLAIAALFAAHARLYLRHPLLHFGMRLMTGLLVVQALVAALRFVSVVLGAAGVGLLEASLFQSLYIVMYSLTALMLSIAGVLMATDRVRVEFEFLATHDPLTGVLNRRALFAFVEAEFARSQHAGTPLSLLMLDADHFKNINDAFGHQAGDEVLREMAQRLQSPLPAAARLGRYGGEEFLVALPGLSPEAARVVAERLREVLAAPFDASSLLAVAGIGRLTVSIGVAGVQGATDTLDAMLARADAALYRAKAQGRDRVESA</sequence>
<dbReference type="SMART" id="SM00267">
    <property type="entry name" value="GGDEF"/>
    <property type="match status" value="1"/>
</dbReference>
<dbReference type="SUPFAM" id="SSF55073">
    <property type="entry name" value="Nucleotide cyclase"/>
    <property type="match status" value="1"/>
</dbReference>
<protein>
    <recommendedName>
        <fullName evidence="1">diguanylate cyclase</fullName>
        <ecNumber evidence="1">2.7.7.65</ecNumber>
    </recommendedName>
</protein>
<reference evidence="5 6" key="1">
    <citation type="journal article" date="2019" name="Environ. Microbiol.">
        <title>Species interactions and distinct microbial communities in high Arctic permafrost affected cryosols are associated with the CH4 and CO2 gas fluxes.</title>
        <authorList>
            <person name="Altshuler I."/>
            <person name="Hamel J."/>
            <person name="Turney S."/>
            <person name="Magnuson E."/>
            <person name="Levesque R."/>
            <person name="Greer C."/>
            <person name="Whyte L.G."/>
        </authorList>
    </citation>
    <scope>NUCLEOTIDE SEQUENCE [LARGE SCALE GENOMIC DNA]</scope>
    <source>
        <strain evidence="5 6">S06.C</strain>
    </source>
</reference>
<feature type="transmembrane region" description="Helical" evidence="3">
    <location>
        <begin position="146"/>
        <end position="169"/>
    </location>
</feature>
<dbReference type="OrthoDB" id="9813903at2"/>
<keyword evidence="3" id="KW-0812">Transmembrane</keyword>
<feature type="transmembrane region" description="Helical" evidence="3">
    <location>
        <begin position="181"/>
        <end position="202"/>
    </location>
</feature>
<gene>
    <name evidence="5" type="ORF">EAH82_19875</name>
</gene>
<keyword evidence="3" id="KW-0472">Membrane</keyword>
<evidence type="ECO:0000256" key="2">
    <source>
        <dbReference type="ARBA" id="ARBA00034247"/>
    </source>
</evidence>
<dbReference type="GO" id="GO:0005886">
    <property type="term" value="C:plasma membrane"/>
    <property type="evidence" value="ECO:0007669"/>
    <property type="project" value="TreeGrafter"/>
</dbReference>
<organism evidence="5 6">
    <name type="scientific">Variovorax guangxiensis</name>
    <dbReference type="NCBI Taxonomy" id="1775474"/>
    <lineage>
        <taxon>Bacteria</taxon>
        <taxon>Pseudomonadati</taxon>
        <taxon>Pseudomonadota</taxon>
        <taxon>Betaproteobacteria</taxon>
        <taxon>Burkholderiales</taxon>
        <taxon>Comamonadaceae</taxon>
        <taxon>Variovorax</taxon>
    </lineage>
</organism>
<feature type="transmembrane region" description="Helical" evidence="3">
    <location>
        <begin position="6"/>
        <end position="23"/>
    </location>
</feature>
<dbReference type="EMBL" id="RCZI01000008">
    <property type="protein sequence ID" value="TPG23704.1"/>
    <property type="molecule type" value="Genomic_DNA"/>
</dbReference>
<dbReference type="InterPro" id="IPR029787">
    <property type="entry name" value="Nucleotide_cyclase"/>
</dbReference>
<dbReference type="EC" id="2.7.7.65" evidence="1"/>
<dbReference type="GO" id="GO:0043709">
    <property type="term" value="P:cell adhesion involved in single-species biofilm formation"/>
    <property type="evidence" value="ECO:0007669"/>
    <property type="project" value="TreeGrafter"/>
</dbReference>
<dbReference type="NCBIfam" id="TIGR00254">
    <property type="entry name" value="GGDEF"/>
    <property type="match status" value="1"/>
</dbReference>
<feature type="transmembrane region" description="Helical" evidence="3">
    <location>
        <begin position="30"/>
        <end position="50"/>
    </location>
</feature>